<sequence precursor="true">MNTHLPTTSRRQFLSAAALGAVSCAAATSLSQPATAIEPIPRNGQSKFKFSLAAYSYRSLLQKGKDGTEPTATLTDFINDCAKLGCDGTELTSYYFPKAVTHDYLRSLRRQCFRLGLDVSGTAIGNDFGFPPGEERTKQIALTKQWIDFAEILGAPVIRIFAGHVKKDSTPAATHSLMVSGIEECCEYAGQHGVHLALENHGGPTATADGLLQFVRDVNSPWFGVNVDSGNFHSDDPYRELEQIAPYALNMQVKVVMTGPDKKKVPADYKRLAKIMRDANYRGYVVLEYEEAGNVREECAKHFQEMKAAFA</sequence>
<dbReference type="EMBL" id="CP036274">
    <property type="protein sequence ID" value="QDU26811.1"/>
    <property type="molecule type" value="Genomic_DNA"/>
</dbReference>
<dbReference type="InterPro" id="IPR013022">
    <property type="entry name" value="Xyl_isomerase-like_TIM-brl"/>
</dbReference>
<reference evidence="3 4" key="1">
    <citation type="submission" date="2019-02" db="EMBL/GenBank/DDBJ databases">
        <title>Deep-cultivation of Planctomycetes and their phenomic and genomic characterization uncovers novel biology.</title>
        <authorList>
            <person name="Wiegand S."/>
            <person name="Jogler M."/>
            <person name="Boedeker C."/>
            <person name="Pinto D."/>
            <person name="Vollmers J."/>
            <person name="Rivas-Marin E."/>
            <person name="Kohn T."/>
            <person name="Peeters S.H."/>
            <person name="Heuer A."/>
            <person name="Rast P."/>
            <person name="Oberbeckmann S."/>
            <person name="Bunk B."/>
            <person name="Jeske O."/>
            <person name="Meyerdierks A."/>
            <person name="Storesund J.E."/>
            <person name="Kallscheuer N."/>
            <person name="Luecker S."/>
            <person name="Lage O.M."/>
            <person name="Pohl T."/>
            <person name="Merkel B.J."/>
            <person name="Hornburger P."/>
            <person name="Mueller R.-W."/>
            <person name="Bruemmer F."/>
            <person name="Labrenz M."/>
            <person name="Spormann A.M."/>
            <person name="Op den Camp H."/>
            <person name="Overmann J."/>
            <person name="Amann R."/>
            <person name="Jetten M.S.M."/>
            <person name="Mascher T."/>
            <person name="Medema M.H."/>
            <person name="Devos D.P."/>
            <person name="Kaster A.-K."/>
            <person name="Ovreas L."/>
            <person name="Rohde M."/>
            <person name="Galperin M.Y."/>
            <person name="Jogler C."/>
        </authorList>
    </citation>
    <scope>NUCLEOTIDE SEQUENCE [LARGE SCALE GENOMIC DNA]</scope>
    <source>
        <strain evidence="3 4">ETA_A8</strain>
    </source>
</reference>
<feature type="signal peptide" evidence="1">
    <location>
        <begin position="1"/>
        <end position="36"/>
    </location>
</feature>
<dbReference type="PANTHER" id="PTHR12110:SF53">
    <property type="entry name" value="BLR5974 PROTEIN"/>
    <property type="match status" value="1"/>
</dbReference>
<dbReference type="AlphaFoldDB" id="A0A517Y9D9"/>
<dbReference type="NCBIfam" id="TIGR01409">
    <property type="entry name" value="TAT_signal_seq"/>
    <property type="match status" value="1"/>
</dbReference>
<dbReference type="InterPro" id="IPR019546">
    <property type="entry name" value="TAT_signal_bac_arc"/>
</dbReference>
<feature type="domain" description="Xylose isomerase-like TIM barrel" evidence="2">
    <location>
        <begin position="80"/>
        <end position="298"/>
    </location>
</feature>
<dbReference type="InterPro" id="IPR050312">
    <property type="entry name" value="IolE/XylAMocC-like"/>
</dbReference>
<dbReference type="Pfam" id="PF01261">
    <property type="entry name" value="AP_endonuc_2"/>
    <property type="match status" value="1"/>
</dbReference>
<proteinExistence type="predicted"/>
<keyword evidence="4" id="KW-1185">Reference proteome</keyword>
<evidence type="ECO:0000313" key="3">
    <source>
        <dbReference type="EMBL" id="QDU26811.1"/>
    </source>
</evidence>
<dbReference type="EC" id="5.1.3.22" evidence="3"/>
<dbReference type="InterPro" id="IPR036237">
    <property type="entry name" value="Xyl_isomerase-like_sf"/>
</dbReference>
<keyword evidence="3" id="KW-0413">Isomerase</keyword>
<gene>
    <name evidence="3" type="primary">ulaE_1</name>
    <name evidence="3" type="ORF">ETAA8_18940</name>
</gene>
<name>A0A517Y9D9_9BACT</name>
<dbReference type="PANTHER" id="PTHR12110">
    <property type="entry name" value="HYDROXYPYRUVATE ISOMERASE"/>
    <property type="match status" value="1"/>
</dbReference>
<feature type="chain" id="PRO_5021969628" evidence="1">
    <location>
        <begin position="37"/>
        <end position="311"/>
    </location>
</feature>
<dbReference type="InterPro" id="IPR006311">
    <property type="entry name" value="TAT_signal"/>
</dbReference>
<dbReference type="PROSITE" id="PS51318">
    <property type="entry name" value="TAT"/>
    <property type="match status" value="1"/>
</dbReference>
<dbReference type="Gene3D" id="3.20.20.150">
    <property type="entry name" value="Divalent-metal-dependent TIM barrel enzymes"/>
    <property type="match status" value="1"/>
</dbReference>
<dbReference type="SUPFAM" id="SSF51658">
    <property type="entry name" value="Xylose isomerase-like"/>
    <property type="match status" value="1"/>
</dbReference>
<accession>A0A517Y9D9</accession>
<dbReference type="RefSeq" id="WP_238397712.1">
    <property type="nucleotide sequence ID" value="NZ_CP036274.1"/>
</dbReference>
<dbReference type="Proteomes" id="UP000315017">
    <property type="component" value="Chromosome"/>
</dbReference>
<protein>
    <submittedName>
        <fullName evidence="3">L-ribulose-5-phosphate 3-epimerase UlaE</fullName>
        <ecNumber evidence="3">5.1.3.22</ecNumber>
    </submittedName>
</protein>
<keyword evidence="1" id="KW-0732">Signal</keyword>
<evidence type="ECO:0000259" key="2">
    <source>
        <dbReference type="Pfam" id="PF01261"/>
    </source>
</evidence>
<dbReference type="GO" id="GO:0034015">
    <property type="term" value="F:L-ribulose-5-phosphate 3-epimerase activity"/>
    <property type="evidence" value="ECO:0007669"/>
    <property type="project" value="UniProtKB-EC"/>
</dbReference>
<evidence type="ECO:0000313" key="4">
    <source>
        <dbReference type="Proteomes" id="UP000315017"/>
    </source>
</evidence>
<evidence type="ECO:0000256" key="1">
    <source>
        <dbReference type="SAM" id="SignalP"/>
    </source>
</evidence>
<dbReference type="KEGG" id="aagg:ETAA8_18940"/>
<organism evidence="3 4">
    <name type="scientific">Anatilimnocola aggregata</name>
    <dbReference type="NCBI Taxonomy" id="2528021"/>
    <lineage>
        <taxon>Bacteria</taxon>
        <taxon>Pseudomonadati</taxon>
        <taxon>Planctomycetota</taxon>
        <taxon>Planctomycetia</taxon>
        <taxon>Pirellulales</taxon>
        <taxon>Pirellulaceae</taxon>
        <taxon>Anatilimnocola</taxon>
    </lineage>
</organism>